<gene>
    <name evidence="2" type="ORF">M3X98_15295</name>
</gene>
<name>A0A9X3XZ02_ENTFC</name>
<comment type="caution">
    <text evidence="2">The sequence shown here is derived from an EMBL/GenBank/DDBJ whole genome shotgun (WGS) entry which is preliminary data.</text>
</comment>
<dbReference type="AlphaFoldDB" id="A0A9X3XZ02"/>
<evidence type="ECO:0000313" key="3">
    <source>
        <dbReference type="Proteomes" id="UP001141166"/>
    </source>
</evidence>
<dbReference type="Proteomes" id="UP001141166">
    <property type="component" value="Unassembled WGS sequence"/>
</dbReference>
<reference evidence="2" key="1">
    <citation type="submission" date="2022-05" db="EMBL/GenBank/DDBJ databases">
        <title>Draft genome sequences of Clostridium perfringens strains isolated from Peru.</title>
        <authorList>
            <person name="Hurtado R."/>
            <person name="Lima L."/>
            <person name="Sousa T."/>
            <person name="Jaiswal A.K."/>
            <person name="Tiwari S."/>
            <person name="Maturrano L."/>
            <person name="Brenig B."/>
            <person name="Azevedo V."/>
        </authorList>
    </citation>
    <scope>NUCLEOTIDE SEQUENCE</scope>
    <source>
        <strain evidence="2">CP4</strain>
        <plasmid evidence="2">p3</plasmid>
    </source>
</reference>
<protein>
    <recommendedName>
        <fullName evidence="4">ComC/BlpC family peptide pheromone/bacteriocin</fullName>
    </recommendedName>
</protein>
<keyword evidence="2" id="KW-0614">Plasmid</keyword>
<sequence length="69" mass="7551">MEEENNVQYDGNHSIQKRGWGDFLGSLLGGLSKSPTAEELNGSRTKDFKAKNCGPYGQGGTPNSCNFRR</sequence>
<evidence type="ECO:0008006" key="4">
    <source>
        <dbReference type="Google" id="ProtNLM"/>
    </source>
</evidence>
<feature type="region of interest" description="Disordered" evidence="1">
    <location>
        <begin position="32"/>
        <end position="69"/>
    </location>
</feature>
<geneLocation type="plasmid" evidence="2">
    <name>p3</name>
</geneLocation>
<accession>A0A9X3XZ02</accession>
<evidence type="ECO:0000256" key="1">
    <source>
        <dbReference type="SAM" id="MobiDB-lite"/>
    </source>
</evidence>
<organism evidence="2 3">
    <name type="scientific">Enterococcus faecium</name>
    <name type="common">Streptococcus faecium</name>
    <dbReference type="NCBI Taxonomy" id="1352"/>
    <lineage>
        <taxon>Bacteria</taxon>
        <taxon>Bacillati</taxon>
        <taxon>Bacillota</taxon>
        <taxon>Bacilli</taxon>
        <taxon>Lactobacillales</taxon>
        <taxon>Enterococcaceae</taxon>
        <taxon>Enterococcus</taxon>
    </lineage>
</organism>
<proteinExistence type="predicted"/>
<dbReference type="EMBL" id="JAMWMK010000146">
    <property type="protein sequence ID" value="MDC4249298.1"/>
    <property type="molecule type" value="Genomic_DNA"/>
</dbReference>
<evidence type="ECO:0000313" key="2">
    <source>
        <dbReference type="EMBL" id="MDC4249298.1"/>
    </source>
</evidence>